<organism evidence="2 3">
    <name type="scientific">Xenophilus arseniciresistens</name>
    <dbReference type="NCBI Taxonomy" id="1283306"/>
    <lineage>
        <taxon>Bacteria</taxon>
        <taxon>Pseudomonadati</taxon>
        <taxon>Pseudomonadota</taxon>
        <taxon>Betaproteobacteria</taxon>
        <taxon>Burkholderiales</taxon>
        <taxon>Comamonadaceae</taxon>
        <taxon>Xenophilus</taxon>
    </lineage>
</organism>
<protein>
    <submittedName>
        <fullName evidence="2">PP0621 family protein</fullName>
    </submittedName>
</protein>
<dbReference type="AlphaFoldDB" id="A0AAE3N8C7"/>
<keyword evidence="3" id="KW-1185">Reference proteome</keyword>
<dbReference type="NCBIfam" id="NF041023">
    <property type="entry name" value="PP0621_fam"/>
    <property type="match status" value="1"/>
</dbReference>
<dbReference type="RefSeq" id="WP_271429148.1">
    <property type="nucleotide sequence ID" value="NZ_JAQIPB010000007.1"/>
</dbReference>
<dbReference type="Proteomes" id="UP001212602">
    <property type="component" value="Unassembled WGS sequence"/>
</dbReference>
<evidence type="ECO:0000256" key="1">
    <source>
        <dbReference type="SAM" id="MobiDB-lite"/>
    </source>
</evidence>
<reference evidence="2" key="1">
    <citation type="submission" date="2023-01" db="EMBL/GenBank/DDBJ databases">
        <title>Xenophilus mangrovi sp. nov., isolated from soil of Mangrove nature reserve.</title>
        <authorList>
            <person name="Xu S."/>
            <person name="Liu Z."/>
            <person name="Xu Y."/>
        </authorList>
    </citation>
    <scope>NUCLEOTIDE SEQUENCE</scope>
    <source>
        <strain evidence="2">YW8</strain>
    </source>
</reference>
<feature type="region of interest" description="Disordered" evidence="1">
    <location>
        <begin position="21"/>
        <end position="40"/>
    </location>
</feature>
<dbReference type="InterPro" id="IPR049708">
    <property type="entry name" value="PP0621-like"/>
</dbReference>
<accession>A0AAE3N8C7</accession>
<dbReference type="EMBL" id="JAQIPB010000007">
    <property type="protein sequence ID" value="MDA7417915.1"/>
    <property type="molecule type" value="Genomic_DNA"/>
</dbReference>
<name>A0AAE3N8C7_9BURK</name>
<comment type="caution">
    <text evidence="2">The sequence shown here is derived from an EMBL/GenBank/DDBJ whole genome shotgun (WGS) entry which is preliminary data.</text>
</comment>
<sequence>MKYLLVLAVLLVAFHVWRSNRRERMRTPPPPKARPQSLAKPEAMTRCAHCGMHLPANEAVPGQRGSYCSRQHLGQAEG</sequence>
<gene>
    <name evidence="2" type="ORF">PGB34_16240</name>
</gene>
<proteinExistence type="predicted"/>
<evidence type="ECO:0000313" key="2">
    <source>
        <dbReference type="EMBL" id="MDA7417915.1"/>
    </source>
</evidence>
<evidence type="ECO:0000313" key="3">
    <source>
        <dbReference type="Proteomes" id="UP001212602"/>
    </source>
</evidence>